<keyword evidence="4" id="KW-1015">Disulfide bond</keyword>
<dbReference type="InterPro" id="IPR050504">
    <property type="entry name" value="IgSF_BTN/MOG"/>
</dbReference>
<dbReference type="PROSITE" id="PS50835">
    <property type="entry name" value="IG_LIKE"/>
    <property type="match status" value="1"/>
</dbReference>
<dbReference type="GO" id="GO:0005102">
    <property type="term" value="F:signaling receptor binding"/>
    <property type="evidence" value="ECO:0007669"/>
    <property type="project" value="TreeGrafter"/>
</dbReference>
<dbReference type="InterPro" id="IPR013106">
    <property type="entry name" value="Ig_V-set"/>
</dbReference>
<dbReference type="GO" id="GO:0050863">
    <property type="term" value="P:regulation of T cell activation"/>
    <property type="evidence" value="ECO:0007669"/>
    <property type="project" value="UniProtKB-ARBA"/>
</dbReference>
<dbReference type="SMART" id="SM00409">
    <property type="entry name" value="IG"/>
    <property type="match status" value="1"/>
</dbReference>
<dbReference type="Pfam" id="PF07686">
    <property type="entry name" value="V-set"/>
    <property type="match status" value="1"/>
</dbReference>
<dbReference type="AlphaFoldDB" id="A0AAV1HKY1"/>
<dbReference type="Pfam" id="PF22705">
    <property type="entry name" value="C2-set_3"/>
    <property type="match status" value="1"/>
</dbReference>
<accession>A0AAV1HKY1</accession>
<dbReference type="FunFam" id="2.60.40.10:FF:000142">
    <property type="entry name" value="V-set domain-containing T-cell activation inhibitor 1"/>
    <property type="match status" value="1"/>
</dbReference>
<dbReference type="PANTHER" id="PTHR24100">
    <property type="entry name" value="BUTYROPHILIN"/>
    <property type="match status" value="1"/>
</dbReference>
<feature type="signal peptide" evidence="8">
    <location>
        <begin position="1"/>
        <end position="17"/>
    </location>
</feature>
<keyword evidence="5" id="KW-0325">Glycoprotein</keyword>
<keyword evidence="2 8" id="KW-0732">Signal</keyword>
<dbReference type="GO" id="GO:1903037">
    <property type="term" value="P:regulation of leukocyte cell-cell adhesion"/>
    <property type="evidence" value="ECO:0007669"/>
    <property type="project" value="UniProtKB-ARBA"/>
</dbReference>
<feature type="domain" description="Ig-like" evidence="9">
    <location>
        <begin position="24"/>
        <end position="115"/>
    </location>
</feature>
<evidence type="ECO:0000256" key="6">
    <source>
        <dbReference type="ARBA" id="ARBA00023319"/>
    </source>
</evidence>
<dbReference type="GO" id="GO:0009897">
    <property type="term" value="C:external side of plasma membrane"/>
    <property type="evidence" value="ECO:0007669"/>
    <property type="project" value="TreeGrafter"/>
</dbReference>
<evidence type="ECO:0000256" key="1">
    <source>
        <dbReference type="ARBA" id="ARBA00004370"/>
    </source>
</evidence>
<dbReference type="SMART" id="SM00406">
    <property type="entry name" value="IGv"/>
    <property type="match status" value="1"/>
</dbReference>
<evidence type="ECO:0000256" key="4">
    <source>
        <dbReference type="ARBA" id="ARBA00023157"/>
    </source>
</evidence>
<dbReference type="PANTHER" id="PTHR24100:SF151">
    <property type="entry name" value="ICOS LIGAND"/>
    <property type="match status" value="1"/>
</dbReference>
<keyword evidence="11" id="KW-1185">Reference proteome</keyword>
<gene>
    <name evidence="10" type="ORF">XNOV1_A027262</name>
</gene>
<evidence type="ECO:0000256" key="8">
    <source>
        <dbReference type="SAM" id="SignalP"/>
    </source>
</evidence>
<evidence type="ECO:0000256" key="2">
    <source>
        <dbReference type="ARBA" id="ARBA00022729"/>
    </source>
</evidence>
<feature type="chain" id="PRO_5043718292" evidence="8">
    <location>
        <begin position="18"/>
        <end position="401"/>
    </location>
</feature>
<evidence type="ECO:0000256" key="5">
    <source>
        <dbReference type="ARBA" id="ARBA00023180"/>
    </source>
</evidence>
<dbReference type="GO" id="GO:0001817">
    <property type="term" value="P:regulation of cytokine production"/>
    <property type="evidence" value="ECO:0007669"/>
    <property type="project" value="TreeGrafter"/>
</dbReference>
<dbReference type="InterPro" id="IPR053896">
    <property type="entry name" value="BTN3A2-like_Ig-C"/>
</dbReference>
<evidence type="ECO:0000256" key="7">
    <source>
        <dbReference type="SAM" id="MobiDB-lite"/>
    </source>
</evidence>
<evidence type="ECO:0000256" key="3">
    <source>
        <dbReference type="ARBA" id="ARBA00023136"/>
    </source>
</evidence>
<organism evidence="10 11">
    <name type="scientific">Xyrichtys novacula</name>
    <name type="common">Pearly razorfish</name>
    <name type="synonym">Hemipteronotus novacula</name>
    <dbReference type="NCBI Taxonomy" id="13765"/>
    <lineage>
        <taxon>Eukaryota</taxon>
        <taxon>Metazoa</taxon>
        <taxon>Chordata</taxon>
        <taxon>Craniata</taxon>
        <taxon>Vertebrata</taxon>
        <taxon>Euteleostomi</taxon>
        <taxon>Actinopterygii</taxon>
        <taxon>Neopterygii</taxon>
        <taxon>Teleostei</taxon>
        <taxon>Neoteleostei</taxon>
        <taxon>Acanthomorphata</taxon>
        <taxon>Eupercaria</taxon>
        <taxon>Labriformes</taxon>
        <taxon>Labridae</taxon>
        <taxon>Xyrichtys</taxon>
    </lineage>
</organism>
<protein>
    <submittedName>
        <fullName evidence="10">Butyrophilin subfamily 1 member A1-like</fullName>
    </submittedName>
</protein>
<comment type="subcellular location">
    <subcellularLocation>
        <location evidence="1">Membrane</location>
    </subcellularLocation>
</comment>
<reference evidence="10" key="1">
    <citation type="submission" date="2023-08" db="EMBL/GenBank/DDBJ databases">
        <authorList>
            <person name="Alioto T."/>
            <person name="Alioto T."/>
            <person name="Gomez Garrido J."/>
        </authorList>
    </citation>
    <scope>NUCLEOTIDE SEQUENCE</scope>
</reference>
<dbReference type="Proteomes" id="UP001178508">
    <property type="component" value="Chromosome 23"/>
</dbReference>
<dbReference type="EMBL" id="OY660886">
    <property type="protein sequence ID" value="CAJ1085711.1"/>
    <property type="molecule type" value="Genomic_DNA"/>
</dbReference>
<name>A0AAV1HKY1_XYRNO</name>
<evidence type="ECO:0000313" key="10">
    <source>
        <dbReference type="EMBL" id="CAJ1085711.1"/>
    </source>
</evidence>
<sequence length="401" mass="44118">MLYLVFLIAALLTGCSGDSLDYDPPVKVQAFAGGDVVLPCSFSITANDDLPSVEWSKKGLQPDVVFLYRHGCETYEMKNPVFEFRTSLITRELKNRNFSLRISNLKLSDAGTYRCSRLWRNAPYDITEVELIVDAVSEPKLSFGSAEGGGVTLQCEAICWLPEPEITFLDDEGNHLTADEPEKVQDACGCYTVTRRLSLQGTTKRVTCRVHQPEINQTRTTETLIPADCMRSCSLSTGFAVGGTLSLLLNLCGLALCLRKRFGRSGGYTFPVRRKSSAQSSRSAAYENQSLLQSVMVDGDTHMENSPTDVAPVQSRPSEPGLRRTNSNPDVLKIPLPASSSSTSSPKKRVSFDSRFANTPSAQRGPNLPNLKRRHSSVLPYSLSNHFHLPAEVPEETLTSI</sequence>
<dbReference type="InterPro" id="IPR036179">
    <property type="entry name" value="Ig-like_dom_sf"/>
</dbReference>
<dbReference type="Gene3D" id="2.60.40.10">
    <property type="entry name" value="Immunoglobulins"/>
    <property type="match status" value="2"/>
</dbReference>
<proteinExistence type="predicted"/>
<keyword evidence="6" id="KW-0393">Immunoglobulin domain</keyword>
<dbReference type="SUPFAM" id="SSF48726">
    <property type="entry name" value="Immunoglobulin"/>
    <property type="match status" value="2"/>
</dbReference>
<evidence type="ECO:0000259" key="9">
    <source>
        <dbReference type="PROSITE" id="PS50835"/>
    </source>
</evidence>
<evidence type="ECO:0000313" key="11">
    <source>
        <dbReference type="Proteomes" id="UP001178508"/>
    </source>
</evidence>
<keyword evidence="3" id="KW-0472">Membrane</keyword>
<dbReference type="GO" id="GO:0050852">
    <property type="term" value="P:T cell receptor signaling pathway"/>
    <property type="evidence" value="ECO:0007669"/>
    <property type="project" value="TreeGrafter"/>
</dbReference>
<dbReference type="InterPro" id="IPR013783">
    <property type="entry name" value="Ig-like_fold"/>
</dbReference>
<feature type="region of interest" description="Disordered" evidence="7">
    <location>
        <begin position="300"/>
        <end position="373"/>
    </location>
</feature>
<dbReference type="InterPro" id="IPR007110">
    <property type="entry name" value="Ig-like_dom"/>
</dbReference>
<dbReference type="InterPro" id="IPR003599">
    <property type="entry name" value="Ig_sub"/>
</dbReference>